<evidence type="ECO:0000256" key="5">
    <source>
        <dbReference type="ARBA" id="ARBA00023172"/>
    </source>
</evidence>
<evidence type="ECO:0000313" key="7">
    <source>
        <dbReference type="EMBL" id="TQL42323.1"/>
    </source>
</evidence>
<accession>A0A542Y2R6</accession>
<name>A0A542Y2R6_9MICO</name>
<dbReference type="GO" id="GO:0003677">
    <property type="term" value="F:DNA binding"/>
    <property type="evidence" value="ECO:0007669"/>
    <property type="project" value="UniProtKB-KW"/>
</dbReference>
<dbReference type="NCBIfam" id="NF033544">
    <property type="entry name" value="transpos_IS1249"/>
    <property type="match status" value="1"/>
</dbReference>
<proteinExistence type="inferred from homology"/>
<organism evidence="7 9">
    <name type="scientific">Leucobacter komagatae</name>
    <dbReference type="NCBI Taxonomy" id="55969"/>
    <lineage>
        <taxon>Bacteria</taxon>
        <taxon>Bacillati</taxon>
        <taxon>Actinomycetota</taxon>
        <taxon>Actinomycetes</taxon>
        <taxon>Micrococcales</taxon>
        <taxon>Microbacteriaceae</taxon>
        <taxon>Leucobacter</taxon>
    </lineage>
</organism>
<dbReference type="EMBL" id="VFON01000001">
    <property type="protein sequence ID" value="TQL44770.1"/>
    <property type="molecule type" value="Genomic_DNA"/>
</dbReference>
<comment type="function">
    <text evidence="1">Required for the transposition of the insertion element.</text>
</comment>
<dbReference type="InterPro" id="IPR001207">
    <property type="entry name" value="Transposase_mutator"/>
</dbReference>
<dbReference type="Proteomes" id="UP000319094">
    <property type="component" value="Unassembled WGS sequence"/>
</dbReference>
<gene>
    <name evidence="7" type="ORF">FB468_0310</name>
    <name evidence="8" type="ORF">FB468_2839</name>
</gene>
<dbReference type="PROSITE" id="PS01007">
    <property type="entry name" value="TRANSPOSASE_MUTATOR"/>
    <property type="match status" value="1"/>
</dbReference>
<dbReference type="InterPro" id="IPR048004">
    <property type="entry name" value="IS1249_transpos"/>
</dbReference>
<evidence type="ECO:0000256" key="1">
    <source>
        <dbReference type="ARBA" id="ARBA00002190"/>
    </source>
</evidence>
<evidence type="ECO:0000259" key="6">
    <source>
        <dbReference type="Pfam" id="PF10551"/>
    </source>
</evidence>
<dbReference type="OrthoDB" id="9793302at2"/>
<dbReference type="Pfam" id="PF10551">
    <property type="entry name" value="MULE"/>
    <property type="match status" value="1"/>
</dbReference>
<protein>
    <submittedName>
        <fullName evidence="7">Mutator family transposase</fullName>
    </submittedName>
</protein>
<dbReference type="AlphaFoldDB" id="A0A542Y2R6"/>
<comment type="similarity">
    <text evidence="2">Belongs to the transposase mutator family.</text>
</comment>
<keyword evidence="5" id="KW-0233">DNA recombination</keyword>
<evidence type="ECO:0000313" key="8">
    <source>
        <dbReference type="EMBL" id="TQL44770.1"/>
    </source>
</evidence>
<reference evidence="7 9" key="1">
    <citation type="submission" date="2019-06" db="EMBL/GenBank/DDBJ databases">
        <title>Sequencing the genomes of 1000 actinobacteria strains.</title>
        <authorList>
            <person name="Klenk H.-P."/>
        </authorList>
    </citation>
    <scope>NUCLEOTIDE SEQUENCE [LARGE SCALE GENOMIC DNA]</scope>
    <source>
        <strain evidence="7 9">DSM 8803</strain>
    </source>
</reference>
<dbReference type="GO" id="GO:0004803">
    <property type="term" value="F:transposase activity"/>
    <property type="evidence" value="ECO:0007669"/>
    <property type="project" value="InterPro"/>
</dbReference>
<dbReference type="InterPro" id="IPR018289">
    <property type="entry name" value="MULE_transposase_dom"/>
</dbReference>
<evidence type="ECO:0000256" key="3">
    <source>
        <dbReference type="ARBA" id="ARBA00022578"/>
    </source>
</evidence>
<dbReference type="GO" id="GO:0006313">
    <property type="term" value="P:DNA transposition"/>
    <property type="evidence" value="ECO:0007669"/>
    <property type="project" value="InterPro"/>
</dbReference>
<keyword evidence="9" id="KW-1185">Reference proteome</keyword>
<comment type="caution">
    <text evidence="7">The sequence shown here is derived from an EMBL/GenBank/DDBJ whole genome shotgun (WGS) entry which is preliminary data.</text>
</comment>
<evidence type="ECO:0000256" key="4">
    <source>
        <dbReference type="ARBA" id="ARBA00023125"/>
    </source>
</evidence>
<keyword evidence="3" id="KW-0815">Transposition</keyword>
<keyword evidence="4" id="KW-0238">DNA-binding</keyword>
<evidence type="ECO:0000313" key="9">
    <source>
        <dbReference type="Proteomes" id="UP000319094"/>
    </source>
</evidence>
<sequence length="383" mass="43542">MPKTTNSSTCLVCGNALVKNGFTSAGTRCWRCLNCGSSSTRKRADLTRRHTLDRFLSWLLGKDSQAEAAERVSDRTFRREIEWCWQIRPTLPTVTIPPRCVIVDGTYVGGWCLLVALDEDLTPLAFQWCSTETQAAWGALFAQIPAPLVVVCDGGPGLNAALKTVWPDTRVQRCIFHVLMNIRTHLTWRPRTVAGQTLLALTKQLSQVQTPEDALGWLKRLNAWHSIYGRLTRERSYARRRLKDGSWDSPTGKQWWYTHDRLRKAYRLLTEIQRRGHLFTFVQIDIPRTTSGLEGAFNSVLKTLLRFHRGMPTVHQKRVAEWFALKQAGLLQTAHSFITHEVINPPVNPRPRFTEPDPSPELYGTGLDASEGLWLRKGWGGRT</sequence>
<dbReference type="RefSeq" id="WP_141885794.1">
    <property type="nucleotide sequence ID" value="NZ_VFON01000001.1"/>
</dbReference>
<feature type="domain" description="MULE transposase" evidence="6">
    <location>
        <begin position="121"/>
        <end position="181"/>
    </location>
</feature>
<evidence type="ECO:0000256" key="2">
    <source>
        <dbReference type="ARBA" id="ARBA00010961"/>
    </source>
</evidence>
<dbReference type="EMBL" id="VFON01000001">
    <property type="protein sequence ID" value="TQL42323.1"/>
    <property type="molecule type" value="Genomic_DNA"/>
</dbReference>